<dbReference type="KEGG" id="spu:105442147"/>
<feature type="binding site" evidence="4">
    <location>
        <position position="194"/>
    </location>
    <ligand>
        <name>3'-phosphoadenylyl sulfate</name>
        <dbReference type="ChEBI" id="CHEBI:58339"/>
    </ligand>
</feature>
<keyword evidence="6" id="KW-0812">Transmembrane</keyword>
<proteinExistence type="predicted"/>
<dbReference type="EnsemblMetazoa" id="XM_011674011">
    <property type="protein sequence ID" value="XP_011672313"/>
    <property type="gene ID" value="LOC105442147"/>
</dbReference>
<feature type="transmembrane region" description="Helical" evidence="6">
    <location>
        <begin position="12"/>
        <end position="31"/>
    </location>
</feature>
<sequence length="382" mass="43862">MKWKCLSPRSSMAAIFICFIPILIMIMIFDLSGNTVPVEQSPGKLFHRGAGARHVSHLIMNTSQSPVTLYQSKWSCSNKSEIKKRNLDCKSRLPDVIGIGAKKCGTTALKFFLSGHPALYITAAPEAHQWDRQPTRSVEEYQQMMPITSQYQLTMEKTPLYFVADDIPAAIARDVSPNVKLLLILRDPVIRAISDYTHVLNMFPDITRRHRNVTMIGGRVPKYPQDLPQANISYIIEKKFEKSILNEDGTVNADNAIIFTGLYSRHLRNWLKIFPREQILILDGDLFSKNPLPQLQAIESFLGLPKYFNADKIYFDEEKGFFCLAMPHKLCMGKEKGRKHPEVKRNILKKLYKFYEPYDKELEILTGRKFSWMNLNNDEVTG</sequence>
<keyword evidence="6" id="KW-0472">Membrane</keyword>
<keyword evidence="1" id="KW-0808">Transferase</keyword>
<dbReference type="OrthoDB" id="2112051at2759"/>
<protein>
    <recommendedName>
        <fullName evidence="7">Sulfotransferase domain-containing protein</fullName>
    </recommendedName>
</protein>
<dbReference type="RefSeq" id="XP_011672312.1">
    <property type="nucleotide sequence ID" value="XM_011674010.2"/>
</dbReference>
<dbReference type="InParanoid" id="A0A7M7HML1"/>
<feature type="active site" description="For sulfotransferase activity" evidence="3">
    <location>
        <position position="103"/>
    </location>
</feature>
<evidence type="ECO:0000256" key="3">
    <source>
        <dbReference type="PIRSR" id="PIRSR637359-1"/>
    </source>
</evidence>
<evidence type="ECO:0000256" key="2">
    <source>
        <dbReference type="ARBA" id="ARBA00023180"/>
    </source>
</evidence>
<evidence type="ECO:0000256" key="6">
    <source>
        <dbReference type="SAM" id="Phobius"/>
    </source>
</evidence>
<dbReference type="Gene3D" id="3.40.50.300">
    <property type="entry name" value="P-loop containing nucleotide triphosphate hydrolases"/>
    <property type="match status" value="1"/>
</dbReference>
<evidence type="ECO:0000313" key="9">
    <source>
        <dbReference type="Proteomes" id="UP000007110"/>
    </source>
</evidence>
<dbReference type="RefSeq" id="XP_011672313.1">
    <property type="nucleotide sequence ID" value="XM_011674011.2"/>
</dbReference>
<feature type="binding site" evidence="4">
    <location>
        <position position="186"/>
    </location>
    <ligand>
        <name>3'-phosphoadenylyl sulfate</name>
        <dbReference type="ChEBI" id="CHEBI:58339"/>
    </ligand>
</feature>
<keyword evidence="9" id="KW-1185">Reference proteome</keyword>
<dbReference type="PANTHER" id="PTHR10605:SF65">
    <property type="entry name" value="GH20068P"/>
    <property type="match status" value="1"/>
</dbReference>
<feature type="disulfide bond" evidence="5">
    <location>
        <begin position="323"/>
        <end position="331"/>
    </location>
</feature>
<dbReference type="InterPro" id="IPR027417">
    <property type="entry name" value="P-loop_NTPase"/>
</dbReference>
<organism evidence="8 9">
    <name type="scientific">Strongylocentrotus purpuratus</name>
    <name type="common">Purple sea urchin</name>
    <dbReference type="NCBI Taxonomy" id="7668"/>
    <lineage>
        <taxon>Eukaryota</taxon>
        <taxon>Metazoa</taxon>
        <taxon>Echinodermata</taxon>
        <taxon>Eleutherozoa</taxon>
        <taxon>Echinozoa</taxon>
        <taxon>Echinoidea</taxon>
        <taxon>Euechinoidea</taxon>
        <taxon>Echinacea</taxon>
        <taxon>Camarodonta</taxon>
        <taxon>Echinidea</taxon>
        <taxon>Strongylocentrotidae</taxon>
        <taxon>Strongylocentrotus</taxon>
    </lineage>
</organism>
<feature type="binding site" evidence="4">
    <location>
        <begin position="336"/>
        <end position="340"/>
    </location>
    <ligand>
        <name>3'-phosphoadenylyl sulfate</name>
        <dbReference type="ChEBI" id="CHEBI:58339"/>
    </ligand>
</feature>
<dbReference type="PANTHER" id="PTHR10605">
    <property type="entry name" value="HEPARAN SULFATE SULFOTRANSFERASE"/>
    <property type="match status" value="1"/>
</dbReference>
<dbReference type="SUPFAM" id="SSF52540">
    <property type="entry name" value="P-loop containing nucleoside triphosphate hydrolases"/>
    <property type="match status" value="1"/>
</dbReference>
<dbReference type="GeneID" id="105442147"/>
<name>A0A7M7HML1_STRPU</name>
<evidence type="ECO:0000256" key="5">
    <source>
        <dbReference type="PIRSR" id="PIRSR637359-3"/>
    </source>
</evidence>
<reference evidence="8" key="2">
    <citation type="submission" date="2021-01" db="UniProtKB">
        <authorList>
            <consortium name="EnsemblMetazoa"/>
        </authorList>
    </citation>
    <scope>IDENTIFICATION</scope>
</reference>
<evidence type="ECO:0000256" key="1">
    <source>
        <dbReference type="ARBA" id="ARBA00022679"/>
    </source>
</evidence>
<reference evidence="9" key="1">
    <citation type="submission" date="2015-02" db="EMBL/GenBank/DDBJ databases">
        <title>Genome sequencing for Strongylocentrotus purpuratus.</title>
        <authorList>
            <person name="Murali S."/>
            <person name="Liu Y."/>
            <person name="Vee V."/>
            <person name="English A."/>
            <person name="Wang M."/>
            <person name="Skinner E."/>
            <person name="Han Y."/>
            <person name="Muzny D.M."/>
            <person name="Worley K.C."/>
            <person name="Gibbs R.A."/>
        </authorList>
    </citation>
    <scope>NUCLEOTIDE SEQUENCE</scope>
</reference>
<dbReference type="EnsemblMetazoa" id="XM_011674010">
    <property type="protein sequence ID" value="XP_011672312"/>
    <property type="gene ID" value="LOC105442147"/>
</dbReference>
<feature type="domain" description="Sulfotransferase" evidence="7">
    <location>
        <begin position="94"/>
        <end position="355"/>
    </location>
</feature>
<dbReference type="FunFam" id="3.40.50.300:FF:004292">
    <property type="entry name" value="Uncharacterized protein"/>
    <property type="match status" value="1"/>
</dbReference>
<dbReference type="GO" id="GO:0008467">
    <property type="term" value="F:[heparan sulfate]-glucosamine 3-sulfotransferase activity"/>
    <property type="evidence" value="ECO:0000318"/>
    <property type="project" value="GO_Central"/>
</dbReference>
<keyword evidence="6" id="KW-1133">Transmembrane helix</keyword>
<dbReference type="Proteomes" id="UP000007110">
    <property type="component" value="Unassembled WGS sequence"/>
</dbReference>
<keyword evidence="5" id="KW-1015">Disulfide bond</keyword>
<evidence type="ECO:0000256" key="4">
    <source>
        <dbReference type="PIRSR" id="PIRSR637359-2"/>
    </source>
</evidence>
<evidence type="ECO:0000313" key="8">
    <source>
        <dbReference type="EnsemblMetazoa" id="XP_011672312"/>
    </source>
</evidence>
<dbReference type="Pfam" id="PF00685">
    <property type="entry name" value="Sulfotransfer_1"/>
    <property type="match status" value="1"/>
</dbReference>
<dbReference type="InterPro" id="IPR000863">
    <property type="entry name" value="Sulfotransferase_dom"/>
</dbReference>
<dbReference type="AlphaFoldDB" id="A0A7M7HML1"/>
<accession>A0A7M7HML1</accession>
<evidence type="ECO:0000259" key="7">
    <source>
        <dbReference type="Pfam" id="PF00685"/>
    </source>
</evidence>
<dbReference type="InterPro" id="IPR037359">
    <property type="entry name" value="NST/OST"/>
</dbReference>
<keyword evidence="2" id="KW-0325">Glycoprotein</keyword>